<dbReference type="AlphaFoldDB" id="A0AAD5SSE5"/>
<keyword evidence="3" id="KW-1185">Reference proteome</keyword>
<feature type="transmembrane region" description="Helical" evidence="1">
    <location>
        <begin position="250"/>
        <end position="276"/>
    </location>
</feature>
<protein>
    <submittedName>
        <fullName evidence="2">Uncharacterized protein</fullName>
    </submittedName>
</protein>
<feature type="transmembrane region" description="Helical" evidence="1">
    <location>
        <begin position="53"/>
        <end position="73"/>
    </location>
</feature>
<evidence type="ECO:0000256" key="1">
    <source>
        <dbReference type="SAM" id="Phobius"/>
    </source>
</evidence>
<accession>A0AAD5SSE5</accession>
<keyword evidence="1" id="KW-0472">Membrane</keyword>
<name>A0AAD5SSE5_9FUNG</name>
<feature type="transmembrane region" description="Helical" evidence="1">
    <location>
        <begin position="296"/>
        <end position="315"/>
    </location>
</feature>
<evidence type="ECO:0000313" key="2">
    <source>
        <dbReference type="EMBL" id="KAJ3093564.1"/>
    </source>
</evidence>
<sequence>KNLERVHYIAWLIWIKLGTPVGLLSSLIASLLMLRVTRSIEDNSIIPPADREIAVWIISATAFAISAVLGFVLSKLCVFAKELWIVLRIYRCVPDVENVLDYLPEQGDAEGVDVAMEVFEDEYDTNFVQTIAFILLRQFGDAAIGGIAIIYSLVGLANAKQQQRGWLYLFFVTTFVVRVVLSEWMFYVMQDVSLVCWRSVLNGLYRCDEILTVQRQCFVLIAFLLHLCAVEMIGHRAEKYFEENLDRVHYIAWLIWMKFGTPVGLLSSLIASVLMLRVTRLVGDNSNISSADKKNAVAIMSTMAFVISAILAFVLSKLCVFLKEMWTVWRVYQRVPDIENFFEYLTEEEGEDCHGGRDEEVEGDGENNKEIFLLIY</sequence>
<organism evidence="2 3">
    <name type="scientific">Physocladia obscura</name>
    <dbReference type="NCBI Taxonomy" id="109957"/>
    <lineage>
        <taxon>Eukaryota</taxon>
        <taxon>Fungi</taxon>
        <taxon>Fungi incertae sedis</taxon>
        <taxon>Chytridiomycota</taxon>
        <taxon>Chytridiomycota incertae sedis</taxon>
        <taxon>Chytridiomycetes</taxon>
        <taxon>Chytridiales</taxon>
        <taxon>Chytriomycetaceae</taxon>
        <taxon>Physocladia</taxon>
    </lineage>
</organism>
<gene>
    <name evidence="2" type="ORF">HK100_006546</name>
</gene>
<feature type="transmembrane region" description="Helical" evidence="1">
    <location>
        <begin position="210"/>
        <end position="229"/>
    </location>
</feature>
<dbReference type="EMBL" id="JADGJH010003035">
    <property type="protein sequence ID" value="KAJ3093564.1"/>
    <property type="molecule type" value="Genomic_DNA"/>
</dbReference>
<evidence type="ECO:0000313" key="3">
    <source>
        <dbReference type="Proteomes" id="UP001211907"/>
    </source>
</evidence>
<proteinExistence type="predicted"/>
<dbReference type="Proteomes" id="UP001211907">
    <property type="component" value="Unassembled WGS sequence"/>
</dbReference>
<reference evidence="2" key="1">
    <citation type="submission" date="2020-05" db="EMBL/GenBank/DDBJ databases">
        <title>Phylogenomic resolution of chytrid fungi.</title>
        <authorList>
            <person name="Stajich J.E."/>
            <person name="Amses K."/>
            <person name="Simmons R."/>
            <person name="Seto K."/>
            <person name="Myers J."/>
            <person name="Bonds A."/>
            <person name="Quandt C.A."/>
            <person name="Barry K."/>
            <person name="Liu P."/>
            <person name="Grigoriev I."/>
            <person name="Longcore J.E."/>
            <person name="James T.Y."/>
        </authorList>
    </citation>
    <scope>NUCLEOTIDE SEQUENCE</scope>
    <source>
        <strain evidence="2">JEL0513</strain>
    </source>
</reference>
<feature type="transmembrane region" description="Helical" evidence="1">
    <location>
        <begin position="131"/>
        <end position="154"/>
    </location>
</feature>
<feature type="transmembrane region" description="Helical" evidence="1">
    <location>
        <begin position="166"/>
        <end position="190"/>
    </location>
</feature>
<comment type="caution">
    <text evidence="2">The sequence shown here is derived from an EMBL/GenBank/DDBJ whole genome shotgun (WGS) entry which is preliminary data.</text>
</comment>
<keyword evidence="1" id="KW-1133">Transmembrane helix</keyword>
<feature type="transmembrane region" description="Helical" evidence="1">
    <location>
        <begin position="6"/>
        <end position="32"/>
    </location>
</feature>
<feature type="non-terminal residue" evidence="2">
    <location>
        <position position="376"/>
    </location>
</feature>
<keyword evidence="1" id="KW-0812">Transmembrane</keyword>